<feature type="compositionally biased region" description="Polar residues" evidence="1">
    <location>
        <begin position="104"/>
        <end position="117"/>
    </location>
</feature>
<dbReference type="STRING" id="937218.SAMN06297251_101496"/>
<dbReference type="EMBL" id="FWXR01000001">
    <property type="protein sequence ID" value="SMC37608.1"/>
    <property type="molecule type" value="Genomic_DNA"/>
</dbReference>
<gene>
    <name evidence="3" type="ORF">SAMN06297251_101496</name>
</gene>
<accession>A0A1W1YPE3</accession>
<feature type="compositionally biased region" description="Polar residues" evidence="1">
    <location>
        <begin position="288"/>
        <end position="304"/>
    </location>
</feature>
<feature type="compositionally biased region" description="Pro residues" evidence="1">
    <location>
        <begin position="649"/>
        <end position="661"/>
    </location>
</feature>
<dbReference type="GO" id="GO:0042834">
    <property type="term" value="F:peptidoglycan binding"/>
    <property type="evidence" value="ECO:0007669"/>
    <property type="project" value="InterPro"/>
</dbReference>
<feature type="domain" description="SPOR" evidence="2">
    <location>
        <begin position="704"/>
        <end position="787"/>
    </location>
</feature>
<proteinExistence type="predicted"/>
<organism evidence="3 4">
    <name type="scientific">Fulvimarina manganoxydans</name>
    <dbReference type="NCBI Taxonomy" id="937218"/>
    <lineage>
        <taxon>Bacteria</taxon>
        <taxon>Pseudomonadati</taxon>
        <taxon>Pseudomonadota</taxon>
        <taxon>Alphaproteobacteria</taxon>
        <taxon>Hyphomicrobiales</taxon>
        <taxon>Aurantimonadaceae</taxon>
        <taxon>Fulvimarina</taxon>
    </lineage>
</organism>
<feature type="compositionally biased region" description="Polar residues" evidence="1">
    <location>
        <begin position="699"/>
        <end position="710"/>
    </location>
</feature>
<protein>
    <submittedName>
        <fullName evidence="3">Sporulation related domain-containing protein</fullName>
    </submittedName>
</protein>
<dbReference type="InterPro" id="IPR036680">
    <property type="entry name" value="SPOR-like_sf"/>
</dbReference>
<keyword evidence="4" id="KW-1185">Reference proteome</keyword>
<feature type="compositionally biased region" description="Low complexity" evidence="1">
    <location>
        <begin position="201"/>
        <end position="221"/>
    </location>
</feature>
<evidence type="ECO:0000313" key="4">
    <source>
        <dbReference type="Proteomes" id="UP000192656"/>
    </source>
</evidence>
<evidence type="ECO:0000256" key="1">
    <source>
        <dbReference type="SAM" id="MobiDB-lite"/>
    </source>
</evidence>
<dbReference type="OrthoDB" id="7338235at2"/>
<feature type="region of interest" description="Disordered" evidence="1">
    <location>
        <begin position="506"/>
        <end position="531"/>
    </location>
</feature>
<name>A0A1W1YPE3_9HYPH</name>
<feature type="region of interest" description="Disordered" evidence="1">
    <location>
        <begin position="619"/>
        <end position="710"/>
    </location>
</feature>
<feature type="region of interest" description="Disordered" evidence="1">
    <location>
        <begin position="199"/>
        <end position="320"/>
    </location>
</feature>
<evidence type="ECO:0000259" key="2">
    <source>
        <dbReference type="PROSITE" id="PS51724"/>
    </source>
</evidence>
<feature type="compositionally biased region" description="Polar residues" evidence="1">
    <location>
        <begin position="66"/>
        <end position="75"/>
    </location>
</feature>
<feature type="region of interest" description="Disordered" evidence="1">
    <location>
        <begin position="1"/>
        <end position="143"/>
    </location>
</feature>
<dbReference type="SUPFAM" id="SSF110997">
    <property type="entry name" value="Sporulation related repeat"/>
    <property type="match status" value="1"/>
</dbReference>
<dbReference type="InterPro" id="IPR007730">
    <property type="entry name" value="SPOR-like_dom"/>
</dbReference>
<reference evidence="3 4" key="1">
    <citation type="submission" date="2017-04" db="EMBL/GenBank/DDBJ databases">
        <authorList>
            <person name="Afonso C.L."/>
            <person name="Miller P.J."/>
            <person name="Scott M.A."/>
            <person name="Spackman E."/>
            <person name="Goraichik I."/>
            <person name="Dimitrov K.M."/>
            <person name="Suarez D.L."/>
            <person name="Swayne D.E."/>
        </authorList>
    </citation>
    <scope>NUCLEOTIDE SEQUENCE [LARGE SCALE GENOMIC DNA]</scope>
    <source>
        <strain evidence="3 4">CGMCC 1.10972</strain>
    </source>
</reference>
<feature type="compositionally biased region" description="Low complexity" evidence="1">
    <location>
        <begin position="619"/>
        <end position="632"/>
    </location>
</feature>
<feature type="compositionally biased region" description="Polar residues" evidence="1">
    <location>
        <begin position="127"/>
        <end position="136"/>
    </location>
</feature>
<evidence type="ECO:0000313" key="3">
    <source>
        <dbReference type="EMBL" id="SMC37608.1"/>
    </source>
</evidence>
<dbReference type="AlphaFoldDB" id="A0A1W1YPE3"/>
<dbReference type="PROSITE" id="PS51724">
    <property type="entry name" value="SPOR"/>
    <property type="match status" value="1"/>
</dbReference>
<dbReference type="Gene3D" id="3.30.70.1070">
    <property type="entry name" value="Sporulation related repeat"/>
    <property type="match status" value="1"/>
</dbReference>
<dbReference type="Pfam" id="PF05036">
    <property type="entry name" value="SPOR"/>
    <property type="match status" value="1"/>
</dbReference>
<sequence>MGDTSGTDRHMAGGNDAFDDDPFAELARLIDEPWNAPQAQRPAKSDRSVAAAPDLATVSAEEISASRGSQSQEPSLGQAPQPILSETFKPGLEAISGARREASTTDVAQHSNWSTPSVRPAAPIEPSQPSSQSRSNHFIAPHVPMPAQDNAVASTKIQSESAGDGFDFDFASDLDSVLASELGAELASLDEADLVGPKVEAPIASPAPASKSQPKPSKPIQRGNPQPAAFSAAALESAGTGSSRPRSAPTAPKPAAPSFEGFDSAGPAMRQPEQKPVGPKAAEPNLPGPQTATAAASPGITASATAEGGKTSGKRKSETTFEQEFAEALAGLSAPADPRAGHVNKTHAFAPAREEEVVEAHRGVSYDDFDALLASEMAALKAAQPVRKAPAAPQKAAAVAELQSAEADDSAPRADRVLGDFADAADKQRPAPANRNISIRRIAASVAIVALASGAGWMMFSGSGETVGDGGPLIVKADTDPVKIVPPNPGGRKVANQDSPTYRAVASRSEQPKAPEQETLVSSAEEPVALPERQETDYENLPGVEMAGLDSALDSGESVEVASAEPISEPVLMPRRVKSVKVLPDGTIVTDGQAAAEPALIEAAARPIDANGAAGDLEAAASALAGEPSAEASESDTEMAGEALGQPAPNVPVPSAKPPVPSRRVAEPARQPASSWPDEMRTASVEPATPVQSPAAAPVQTSAASSPSGWYVQISSQPSEEAAKTSARNMSSRYASVLGGRNLVIQTAQIEGKGTYHRVRLPAGSKDEANALCSSLKSAGGSCFVSR</sequence>
<feature type="compositionally biased region" description="Low complexity" evidence="1">
    <location>
        <begin position="228"/>
        <end position="250"/>
    </location>
</feature>
<feature type="compositionally biased region" description="Basic and acidic residues" evidence="1">
    <location>
        <begin position="1"/>
        <end position="11"/>
    </location>
</feature>
<dbReference type="Proteomes" id="UP000192656">
    <property type="component" value="Unassembled WGS sequence"/>
</dbReference>